<feature type="repeat" description="ANK" evidence="3">
    <location>
        <begin position="191"/>
        <end position="223"/>
    </location>
</feature>
<dbReference type="PRINTS" id="PR01415">
    <property type="entry name" value="ANKYRIN"/>
</dbReference>
<evidence type="ECO:0000256" key="1">
    <source>
        <dbReference type="ARBA" id="ARBA00022737"/>
    </source>
</evidence>
<feature type="repeat" description="ANK" evidence="3">
    <location>
        <begin position="520"/>
        <end position="552"/>
    </location>
</feature>
<feature type="repeat" description="ANK" evidence="3">
    <location>
        <begin position="939"/>
        <end position="971"/>
    </location>
</feature>
<feature type="compositionally biased region" description="Basic and acidic residues" evidence="4">
    <location>
        <begin position="1261"/>
        <end position="1270"/>
    </location>
</feature>
<feature type="repeat" description="ANK" evidence="3">
    <location>
        <begin position="158"/>
        <end position="190"/>
    </location>
</feature>
<feature type="repeat" description="ANK" evidence="3">
    <location>
        <begin position="125"/>
        <end position="157"/>
    </location>
</feature>
<feature type="repeat" description="ANK" evidence="3">
    <location>
        <begin position="873"/>
        <end position="900"/>
    </location>
</feature>
<feature type="repeat" description="ANK" evidence="3">
    <location>
        <begin position="774"/>
        <end position="806"/>
    </location>
</feature>
<reference evidence="6 7" key="1">
    <citation type="submission" date="2018-06" db="EMBL/GenBank/DDBJ databases">
        <title>Fusarium incarnatum-equiseti species complex species 28.</title>
        <authorList>
            <person name="Gardiner D.M."/>
        </authorList>
    </citation>
    <scope>NUCLEOTIDE SEQUENCE [LARGE SCALE GENOMIC DNA]</scope>
    <source>
        <strain evidence="6 7">FIESC_28</strain>
    </source>
</reference>
<gene>
    <name evidence="6" type="ORF">FIESC28_04959</name>
</gene>
<feature type="repeat" description="ANK" evidence="3">
    <location>
        <begin position="272"/>
        <end position="304"/>
    </location>
</feature>
<evidence type="ECO:0000256" key="3">
    <source>
        <dbReference type="PROSITE-ProRule" id="PRU00023"/>
    </source>
</evidence>
<feature type="repeat" description="ANK" evidence="3">
    <location>
        <begin position="553"/>
        <end position="585"/>
    </location>
</feature>
<feature type="domain" description="Heterokaryon incompatibility" evidence="5">
    <location>
        <begin position="1054"/>
        <end position="1210"/>
    </location>
</feature>
<dbReference type="Gene3D" id="1.25.40.20">
    <property type="entry name" value="Ankyrin repeat-containing domain"/>
    <property type="match status" value="7"/>
</dbReference>
<feature type="region of interest" description="Disordered" evidence="4">
    <location>
        <begin position="1261"/>
        <end position="1288"/>
    </location>
</feature>
<evidence type="ECO:0000256" key="4">
    <source>
        <dbReference type="SAM" id="MobiDB-lite"/>
    </source>
</evidence>
<feature type="region of interest" description="Disordered" evidence="4">
    <location>
        <begin position="14"/>
        <end position="34"/>
    </location>
</feature>
<dbReference type="OrthoDB" id="10252171at2759"/>
<feature type="repeat" description="ANK" evidence="3">
    <location>
        <begin position="57"/>
        <end position="89"/>
    </location>
</feature>
<dbReference type="EMBL" id="QKXC01000101">
    <property type="protein sequence ID" value="RBR21422.1"/>
    <property type="molecule type" value="Genomic_DNA"/>
</dbReference>
<dbReference type="SUPFAM" id="SSF48403">
    <property type="entry name" value="Ankyrin repeat"/>
    <property type="match status" value="3"/>
</dbReference>
<protein>
    <recommendedName>
        <fullName evidence="5">Heterokaryon incompatibility domain-containing protein</fullName>
    </recommendedName>
</protein>
<dbReference type="RefSeq" id="XP_031016871.1">
    <property type="nucleotide sequence ID" value="XM_031159106.1"/>
</dbReference>
<name>A0A366RXA1_9HYPO</name>
<dbReference type="InterPro" id="IPR036770">
    <property type="entry name" value="Ankyrin_rpt-contain_sf"/>
</dbReference>
<dbReference type="PROSITE" id="PS50297">
    <property type="entry name" value="ANK_REP_REGION"/>
    <property type="match status" value="17"/>
</dbReference>
<evidence type="ECO:0000256" key="2">
    <source>
        <dbReference type="ARBA" id="ARBA00023043"/>
    </source>
</evidence>
<accession>A0A366RXA1</accession>
<comment type="caution">
    <text evidence="6">The sequence shown here is derived from an EMBL/GenBank/DDBJ whole genome shotgun (WGS) entry which is preliminary data.</text>
</comment>
<dbReference type="GeneID" id="41994402"/>
<dbReference type="SMART" id="SM00248">
    <property type="entry name" value="ANK"/>
    <property type="match status" value="26"/>
</dbReference>
<keyword evidence="7" id="KW-1185">Reference proteome</keyword>
<feature type="repeat" description="ANK" evidence="3">
    <location>
        <begin position="906"/>
        <end position="938"/>
    </location>
</feature>
<dbReference type="Pfam" id="PF00023">
    <property type="entry name" value="Ank"/>
    <property type="match status" value="3"/>
</dbReference>
<feature type="compositionally biased region" description="Polar residues" evidence="4">
    <location>
        <begin position="14"/>
        <end position="26"/>
    </location>
</feature>
<feature type="repeat" description="ANK" evidence="3">
    <location>
        <begin position="487"/>
        <end position="519"/>
    </location>
</feature>
<feature type="repeat" description="ANK" evidence="3">
    <location>
        <begin position="239"/>
        <end position="271"/>
    </location>
</feature>
<dbReference type="PANTHER" id="PTHR24198:SF165">
    <property type="entry name" value="ANKYRIN REPEAT-CONTAINING PROTEIN-RELATED"/>
    <property type="match status" value="1"/>
</dbReference>
<feature type="repeat" description="ANK" evidence="3">
    <location>
        <begin position="619"/>
        <end position="651"/>
    </location>
</feature>
<feature type="compositionally biased region" description="Acidic residues" evidence="4">
    <location>
        <begin position="1271"/>
        <end position="1286"/>
    </location>
</feature>
<keyword evidence="1" id="KW-0677">Repeat</keyword>
<dbReference type="InterPro" id="IPR010730">
    <property type="entry name" value="HET"/>
</dbReference>
<dbReference type="InterPro" id="IPR002110">
    <property type="entry name" value="Ankyrin_rpt"/>
</dbReference>
<evidence type="ECO:0000313" key="6">
    <source>
        <dbReference type="EMBL" id="RBR21422.1"/>
    </source>
</evidence>
<feature type="repeat" description="ANK" evidence="3">
    <location>
        <begin position="840"/>
        <end position="872"/>
    </location>
</feature>
<feature type="repeat" description="ANK" evidence="3">
    <location>
        <begin position="586"/>
        <end position="618"/>
    </location>
</feature>
<dbReference type="Pfam" id="PF06985">
    <property type="entry name" value="HET"/>
    <property type="match status" value="1"/>
</dbReference>
<organism evidence="6 7">
    <name type="scientific">Fusarium coffeatum</name>
    <dbReference type="NCBI Taxonomy" id="231269"/>
    <lineage>
        <taxon>Eukaryota</taxon>
        <taxon>Fungi</taxon>
        <taxon>Dikarya</taxon>
        <taxon>Ascomycota</taxon>
        <taxon>Pezizomycotina</taxon>
        <taxon>Sordariomycetes</taxon>
        <taxon>Hypocreomycetidae</taxon>
        <taxon>Hypocreales</taxon>
        <taxon>Nectriaceae</taxon>
        <taxon>Fusarium</taxon>
        <taxon>Fusarium incarnatum-equiseti species complex</taxon>
    </lineage>
</organism>
<dbReference type="Proteomes" id="UP000253153">
    <property type="component" value="Unassembled WGS sequence"/>
</dbReference>
<sequence length="1665" mass="183551">MPLIEIVRLPGTQDQVNKTSDSNTVASSNSDDLSTSSSLAQRLFLNGFARTDSDYISKGEALRHATEAGSTYLVRQLLDSGADVNQVGNSGWTSLHLSAQGRYSYEVLDMLVTAGADLAATDQTYGLTALHCAVLTESPDTVRLLISRGADISTRSKEGCHPLHYAADQGCVEIIQVLIDANADIECVDESDATPMHHACTHGHPDAVRLLIDCGALISSRTTDGDTPLHNAASNRRCEVATPLHVAVSTNSLTTAQILLHHGSDIESKDEDGDTPLVVAVLFSFIEMTTLLLKNGANIEMAQLLVEKGADLEARDENGRTAVLAAAAEGKLEVVRFLVDQGADAKVTCNGDNCIYLATQAESKPLIRLFAGQGVPIDSPSELGHTALMQAAYSGNTEIVSQLLRLGANVDAQDTDGWTPLHYASSEGHERVVEILLENRANPTIATHVSGDRAYELSRNQNYDNITARLKESVPISLVAQEESDARSVTALLNAAESGHLARVIQLLDEGVDANSLDIDGRSSLSLAAEHGWIDVILNLTGRNADLDLKDVYGGCPLWWAARNGHQAIVEHLIKQGACIDSVDLDGQSSLSAASQHGHWSTAKTLINNGANLNSSTCYGKAALHFASAAGNLDLVKLLLESGVHVKYRTPKGDSAMCLAEKYGHLEVAKTIEAHSIRREIEPDKQITTGEETSNSGQSIELTPAIDRQYYSALVEASKDGRLLMIDFLLKSGLRIDNHDHGRRALYESVSHGHATAVSALIKHGVDFHLRDPEGRSFMWLAASQGHTDVVEILHQSGVSLHETDNEGRSPILEATRNGHETCTSLLLRLGAKTESRDLQGQGPLWHAVNRGHGVIAGLLVEYGANIECSDLKGYTPLMVAVQKRDRILAKLLLEAGAKMRPEPIRNYSPLCCAADNGDEAIVDLLLDHQAELNYLSDNKRTALHLATLAGNTMVIRMLIEAGAKVGLRDADGRTALSLAKEGTNDSAVRLLSQAGRLRQSSHKTESHGKRASYQYQALDKKDHIRVLELHPGSPGDILCFDLTHVQLGFNASFEALSYEWRDKHGSVPVQCDDKQILITPNCKAAMETLRLRSKPRYLWIDAICINQKDDQERNQQVAIMGDIFCAADKVLMWLGEETETTQEAFEAIPAMAEAHRMILKKEGMLSSRSKIEGDPIELMEDLLLVEEIFEGFMDLVTRPYWTRAWIFPEIIIGSSKGIAMCGSQSCSQVMMLNALRAFETYPSTPKFPVSYMMSHEFKTSEEHGFSEEHESSEEDQSSEDDEDSDDQRTLGKLVMTLHQLNATDPRDKVFAALGLASTRKKLVDRPVADYTMTVAEVYVNATRYIFDIDGITYAWQLGIRRSTKTTPDLPSWVPDFRSRTEGIQENPFKDSFLMSRLNIMENPITTETSLHIGGCIVDKVILKWTITKDMDLGEFLSSVVHALARHNYCIFDKYPDSWQSHHYTQVWKGSRLAMPRVSLLTGIEEERLEPQILDRTYARALIDTLMDFNEHPSMTYEELTSIAVGFLAFVLLVEDEQLPGVLEQTPDYAEQASEMWFDRLDNEPKSRDSGLTNGELMEKMLRYGADIVFTENGYFGITNGGEASVDMVVATLGDEDVFRLLRRGAGPERYYEYVDELFFNFLGFGWDGIPGRFKDIKIERLEIR</sequence>
<feature type="repeat" description="ANK" evidence="3">
    <location>
        <begin position="416"/>
        <end position="448"/>
    </location>
</feature>
<proteinExistence type="predicted"/>
<feature type="repeat" description="ANK" evidence="3">
    <location>
        <begin position="90"/>
        <end position="123"/>
    </location>
</feature>
<dbReference type="Pfam" id="PF12796">
    <property type="entry name" value="Ank_2"/>
    <property type="match status" value="8"/>
</dbReference>
<dbReference type="PANTHER" id="PTHR24198">
    <property type="entry name" value="ANKYRIN REPEAT AND PROTEIN KINASE DOMAIN-CONTAINING PROTEIN"/>
    <property type="match status" value="1"/>
</dbReference>
<keyword evidence="2 3" id="KW-0040">ANK repeat</keyword>
<feature type="repeat" description="ANK" evidence="3">
    <location>
        <begin position="807"/>
        <end position="839"/>
    </location>
</feature>
<feature type="repeat" description="ANK" evidence="3">
    <location>
        <begin position="383"/>
        <end position="415"/>
    </location>
</feature>
<dbReference type="PROSITE" id="PS50088">
    <property type="entry name" value="ANK_REPEAT"/>
    <property type="match status" value="22"/>
</dbReference>
<evidence type="ECO:0000313" key="7">
    <source>
        <dbReference type="Proteomes" id="UP000253153"/>
    </source>
</evidence>
<feature type="repeat" description="ANK" evidence="3">
    <location>
        <begin position="318"/>
        <end position="350"/>
    </location>
</feature>
<evidence type="ECO:0000259" key="5">
    <source>
        <dbReference type="Pfam" id="PF06985"/>
    </source>
</evidence>
<dbReference type="SUPFAM" id="SSF140860">
    <property type="entry name" value="Pseudo ankyrin repeat-like"/>
    <property type="match status" value="1"/>
</dbReference>
<feature type="repeat" description="ANK" evidence="3">
    <location>
        <begin position="741"/>
        <end position="773"/>
    </location>
</feature>